<dbReference type="AlphaFoldDB" id="A0A2C9U559"/>
<dbReference type="NCBIfam" id="TIGR01615">
    <property type="entry name" value="A_thal_3542"/>
    <property type="match status" value="1"/>
</dbReference>
<dbReference type="OrthoDB" id="691424at2759"/>
<gene>
    <name evidence="2" type="ORF">MANES_17G046300v8</name>
</gene>
<feature type="region of interest" description="Disordered" evidence="1">
    <location>
        <begin position="58"/>
        <end position="94"/>
    </location>
</feature>
<dbReference type="STRING" id="3983.A0A2C9U559"/>
<dbReference type="PANTHER" id="PTHR31579">
    <property type="entry name" value="OS03G0796600 PROTEIN"/>
    <property type="match status" value="1"/>
</dbReference>
<evidence type="ECO:0000256" key="1">
    <source>
        <dbReference type="SAM" id="MobiDB-lite"/>
    </source>
</evidence>
<protein>
    <submittedName>
        <fullName evidence="2">Uncharacterized protein</fullName>
    </submittedName>
</protein>
<organism evidence="2 3">
    <name type="scientific">Manihot esculenta</name>
    <name type="common">Cassava</name>
    <name type="synonym">Jatropha manihot</name>
    <dbReference type="NCBI Taxonomy" id="3983"/>
    <lineage>
        <taxon>Eukaryota</taxon>
        <taxon>Viridiplantae</taxon>
        <taxon>Streptophyta</taxon>
        <taxon>Embryophyta</taxon>
        <taxon>Tracheophyta</taxon>
        <taxon>Spermatophyta</taxon>
        <taxon>Magnoliopsida</taxon>
        <taxon>eudicotyledons</taxon>
        <taxon>Gunneridae</taxon>
        <taxon>Pentapetalae</taxon>
        <taxon>rosids</taxon>
        <taxon>fabids</taxon>
        <taxon>Malpighiales</taxon>
        <taxon>Euphorbiaceae</taxon>
        <taxon>Crotonoideae</taxon>
        <taxon>Manihoteae</taxon>
        <taxon>Manihot</taxon>
    </lineage>
</organism>
<name>A0A2C9U559_MANES</name>
<proteinExistence type="predicted"/>
<dbReference type="Pfam" id="PF04720">
    <property type="entry name" value="PDDEXK_6"/>
    <property type="match status" value="1"/>
</dbReference>
<keyword evidence="3" id="KW-1185">Reference proteome</keyword>
<sequence length="321" mass="36549">MSINTFRVFRQKQIMPISRIRIPFSPQNFAGDGRELPFHDRPSATFSDMVFGFLEDSEEPLQASPSNEECRQTEALDEEDEDRSENGSAEEEKHFWEKQNQLLQATLCRTSSLESRIRNVTKEAIKEIQMAGTICGCGRLMVGGCRNCLMTEISGRLQNAGYNSAICKSKWRSSSDIPSGEHTFLDVMDNSNSRKGEVRVIIETTFRAEFEMAKASEEYNRLVRRLPEVFVGKSERLNTVIKILCSAAKKCMKEKKMHLGPWRKQRYMQAKWLATCERTTVMPAFSTGRRSDRQPKPTASMLTVDLLEMLPNLHCTAVAVV</sequence>
<evidence type="ECO:0000313" key="2">
    <source>
        <dbReference type="EMBL" id="OAY24821.1"/>
    </source>
</evidence>
<accession>A0A2C9U559</accession>
<evidence type="ECO:0000313" key="3">
    <source>
        <dbReference type="Proteomes" id="UP000091857"/>
    </source>
</evidence>
<dbReference type="EMBL" id="CM004403">
    <property type="protein sequence ID" value="OAY24821.1"/>
    <property type="molecule type" value="Genomic_DNA"/>
</dbReference>
<dbReference type="Proteomes" id="UP000091857">
    <property type="component" value="Chromosome 17"/>
</dbReference>
<dbReference type="Gramene" id="Manes.17G046300.1.v8.1">
    <property type="protein sequence ID" value="Manes.17G046300.1.v8.1.CDS"/>
    <property type="gene ID" value="Manes.17G046300.v8.1"/>
</dbReference>
<dbReference type="PANTHER" id="PTHR31579:SF2">
    <property type="entry name" value="DUF506 FAMILY PROTEIN"/>
    <property type="match status" value="1"/>
</dbReference>
<comment type="caution">
    <text evidence="2">The sequence shown here is derived from an EMBL/GenBank/DDBJ whole genome shotgun (WGS) entry which is preliminary data.</text>
</comment>
<dbReference type="InterPro" id="IPR006502">
    <property type="entry name" value="PDDEXK-like"/>
</dbReference>
<reference evidence="3" key="1">
    <citation type="journal article" date="2016" name="Nat. Biotechnol.">
        <title>Sequencing wild and cultivated cassava and related species reveals extensive interspecific hybridization and genetic diversity.</title>
        <authorList>
            <person name="Bredeson J.V."/>
            <person name="Lyons J.B."/>
            <person name="Prochnik S.E."/>
            <person name="Wu G.A."/>
            <person name="Ha C.M."/>
            <person name="Edsinger-Gonzales E."/>
            <person name="Grimwood J."/>
            <person name="Schmutz J."/>
            <person name="Rabbi I.Y."/>
            <person name="Egesi C."/>
            <person name="Nauluvula P."/>
            <person name="Lebot V."/>
            <person name="Ndunguru J."/>
            <person name="Mkamilo G."/>
            <person name="Bart R.S."/>
            <person name="Setter T.L."/>
            <person name="Gleadow R.M."/>
            <person name="Kulakow P."/>
            <person name="Ferguson M.E."/>
            <person name="Rounsley S."/>
            <person name="Rokhsar D.S."/>
        </authorList>
    </citation>
    <scope>NUCLEOTIDE SEQUENCE [LARGE SCALE GENOMIC DNA]</scope>
    <source>
        <strain evidence="3">cv. AM560-2</strain>
    </source>
</reference>